<proteinExistence type="predicted"/>
<dbReference type="EMBL" id="FPBF01000004">
    <property type="protein sequence ID" value="SFT97281.1"/>
    <property type="molecule type" value="Genomic_DNA"/>
</dbReference>
<evidence type="ECO:0000256" key="1">
    <source>
        <dbReference type="SAM" id="SignalP"/>
    </source>
</evidence>
<feature type="signal peptide" evidence="1">
    <location>
        <begin position="1"/>
        <end position="19"/>
    </location>
</feature>
<dbReference type="Proteomes" id="UP000199673">
    <property type="component" value="Unassembled WGS sequence"/>
</dbReference>
<accession>A0A1I7CCX8</accession>
<keyword evidence="3" id="KW-1185">Reference proteome</keyword>
<reference evidence="3" key="1">
    <citation type="submission" date="2016-10" db="EMBL/GenBank/DDBJ databases">
        <authorList>
            <person name="Varghese N."/>
            <person name="Submissions S."/>
        </authorList>
    </citation>
    <scope>NUCLEOTIDE SEQUENCE [LARGE SCALE GENOMIC DNA]</scope>
    <source>
        <strain evidence="3">DSM 23445</strain>
    </source>
</reference>
<dbReference type="RefSeq" id="WP_091694962.1">
    <property type="nucleotide sequence ID" value="NZ_FPBF01000004.1"/>
</dbReference>
<organism evidence="2 3">
    <name type="scientific">Algoriphagus locisalis</name>
    <dbReference type="NCBI Taxonomy" id="305507"/>
    <lineage>
        <taxon>Bacteria</taxon>
        <taxon>Pseudomonadati</taxon>
        <taxon>Bacteroidota</taxon>
        <taxon>Cytophagia</taxon>
        <taxon>Cytophagales</taxon>
        <taxon>Cyclobacteriaceae</taxon>
        <taxon>Algoriphagus</taxon>
    </lineage>
</organism>
<dbReference type="STRING" id="305507.SAMN04489724_3074"/>
<gene>
    <name evidence="2" type="ORF">SAMN04489724_3074</name>
</gene>
<feature type="chain" id="PRO_5011465344" evidence="1">
    <location>
        <begin position="20"/>
        <end position="215"/>
    </location>
</feature>
<dbReference type="AlphaFoldDB" id="A0A1I7CCX8"/>
<name>A0A1I7CCX8_9BACT</name>
<sequence length="215" mass="24987">MKRLILIFYLGSISLPSHAQTWNEWWKQKDTQKKYLAEQLIALKAYGAVLKEGYEVASKGLGLVHTIQNGDYTQHETYFSSFSSINPQIKNHPKAEKTIALYSKTRQLTLQIPNRLFAENRFTASEENIIRHVLQSIYKDCDQMLLDLQTLLRKDQLNLSDSERISQLSQIHAGMQEAHSYTIWFYQNCHNLSLSRQNESRAIEHQKSVFLPSID</sequence>
<protein>
    <submittedName>
        <fullName evidence="2">Uncharacterized protein</fullName>
    </submittedName>
</protein>
<keyword evidence="1" id="KW-0732">Signal</keyword>
<evidence type="ECO:0000313" key="2">
    <source>
        <dbReference type="EMBL" id="SFT97281.1"/>
    </source>
</evidence>
<evidence type="ECO:0000313" key="3">
    <source>
        <dbReference type="Proteomes" id="UP000199673"/>
    </source>
</evidence>
<dbReference type="OrthoDB" id="673795at2"/>